<dbReference type="EMBL" id="KN833748">
    <property type="protein sequence ID" value="KIK21709.1"/>
    <property type="molecule type" value="Genomic_DNA"/>
</dbReference>
<reference evidence="2" key="2">
    <citation type="submission" date="2015-01" db="EMBL/GenBank/DDBJ databases">
        <title>Evolutionary Origins and Diversification of the Mycorrhizal Mutualists.</title>
        <authorList>
            <consortium name="DOE Joint Genome Institute"/>
            <consortium name="Mycorrhizal Genomics Consortium"/>
            <person name="Kohler A."/>
            <person name="Kuo A."/>
            <person name="Nagy L.G."/>
            <person name="Floudas D."/>
            <person name="Copeland A."/>
            <person name="Barry K.W."/>
            <person name="Cichocki N."/>
            <person name="Veneault-Fourrey C."/>
            <person name="LaButti K."/>
            <person name="Lindquist E.A."/>
            <person name="Lipzen A."/>
            <person name="Lundell T."/>
            <person name="Morin E."/>
            <person name="Murat C."/>
            <person name="Riley R."/>
            <person name="Ohm R."/>
            <person name="Sun H."/>
            <person name="Tunlid A."/>
            <person name="Henrissat B."/>
            <person name="Grigoriev I.V."/>
            <person name="Hibbett D.S."/>
            <person name="Martin F."/>
        </authorList>
    </citation>
    <scope>NUCLEOTIDE SEQUENCE [LARGE SCALE GENOMIC DNA]</scope>
    <source>
        <strain evidence="2">441</strain>
    </source>
</reference>
<reference evidence="1 2" key="1">
    <citation type="submission" date="2014-04" db="EMBL/GenBank/DDBJ databases">
        <authorList>
            <consortium name="DOE Joint Genome Institute"/>
            <person name="Kuo A."/>
            <person name="Kohler A."/>
            <person name="Costa M.D."/>
            <person name="Nagy L.G."/>
            <person name="Floudas D."/>
            <person name="Copeland A."/>
            <person name="Barry K.W."/>
            <person name="Cichocki N."/>
            <person name="Veneault-Fourrey C."/>
            <person name="LaButti K."/>
            <person name="Lindquist E.A."/>
            <person name="Lipzen A."/>
            <person name="Lundell T."/>
            <person name="Morin E."/>
            <person name="Murat C."/>
            <person name="Sun H."/>
            <person name="Tunlid A."/>
            <person name="Henrissat B."/>
            <person name="Grigoriev I.V."/>
            <person name="Hibbett D.S."/>
            <person name="Martin F."/>
            <person name="Nordberg H.P."/>
            <person name="Cantor M.N."/>
            <person name="Hua S.X."/>
        </authorList>
    </citation>
    <scope>NUCLEOTIDE SEQUENCE [LARGE SCALE GENOMIC DNA]</scope>
    <source>
        <strain evidence="1 2">441</strain>
    </source>
</reference>
<dbReference type="Proteomes" id="UP000054018">
    <property type="component" value="Unassembled WGS sequence"/>
</dbReference>
<accession>A0A0C9Z6I3</accession>
<evidence type="ECO:0000313" key="1">
    <source>
        <dbReference type="EMBL" id="KIK21709.1"/>
    </source>
</evidence>
<keyword evidence="2" id="KW-1185">Reference proteome</keyword>
<proteinExistence type="predicted"/>
<dbReference type="AlphaFoldDB" id="A0A0C9Z6I3"/>
<evidence type="ECO:0000313" key="2">
    <source>
        <dbReference type="Proteomes" id="UP000054018"/>
    </source>
</evidence>
<dbReference type="HOGENOM" id="CLU_1058120_0_0_1"/>
<name>A0A0C9Z6I3_9AGAM</name>
<dbReference type="STRING" id="765257.A0A0C9Z6I3"/>
<protein>
    <submittedName>
        <fullName evidence="1">Uncharacterized protein</fullName>
    </submittedName>
</protein>
<gene>
    <name evidence="1" type="ORF">PISMIDRAFT_12104</name>
</gene>
<dbReference type="OrthoDB" id="3239511at2759"/>
<organism evidence="1 2">
    <name type="scientific">Pisolithus microcarpus 441</name>
    <dbReference type="NCBI Taxonomy" id="765257"/>
    <lineage>
        <taxon>Eukaryota</taxon>
        <taxon>Fungi</taxon>
        <taxon>Dikarya</taxon>
        <taxon>Basidiomycota</taxon>
        <taxon>Agaricomycotina</taxon>
        <taxon>Agaricomycetes</taxon>
        <taxon>Agaricomycetidae</taxon>
        <taxon>Boletales</taxon>
        <taxon>Sclerodermatineae</taxon>
        <taxon>Pisolithaceae</taxon>
        <taxon>Pisolithus</taxon>
    </lineage>
</organism>
<sequence length="263" mass="28616">MALIHGVKSNFSCPICLIPHISDFPAQCKLQTSKNIVKVLEDACSQDTQEKKEQILIQQGLHDVDSAFMAVVNTDVYCTLSWDWLHANFSGKFGDHLWTELLRILDKARHQTMAMVEKNFSEMPHRHTLNHFDEALSISYTDGQKFEDLSKSGATSAKSGSTGPMEDLAAEIDATMATMDAAALASEDDADNTIDETGPAAASCSGTTQTAPAVIEECTSFDSEITVPMLSLEVATVVNPTSIITKKTSTVLKSTRGRKSKHC</sequence>